<sequence length="64" mass="7497">MILVLKGSDELRELQLQTLNKLLKMSLKCVAIQFCDDAARQWLKILSFKKAQKLTRNTNDMMRN</sequence>
<proteinExistence type="predicted"/>
<dbReference type="EMBL" id="MT840188">
    <property type="protein sequence ID" value="QNL31682.1"/>
    <property type="molecule type" value="Genomic_DNA"/>
</dbReference>
<protein>
    <submittedName>
        <fullName evidence="1">Uncharacterized protein</fullName>
    </submittedName>
</protein>
<evidence type="ECO:0000313" key="1">
    <source>
        <dbReference type="EMBL" id="QNL31682.1"/>
    </source>
</evidence>
<organism evidence="1">
    <name type="scientific">Bacteriophage sp</name>
    <dbReference type="NCBI Taxonomy" id="38018"/>
    <lineage>
        <taxon>Viruses</taxon>
    </lineage>
</organism>
<reference evidence="1" key="1">
    <citation type="submission" date="2020-07" db="EMBL/GenBank/DDBJ databases">
        <title>Dissolved microcystin release linked to lysis of a Microcystis spp. bloom in Lake Erie (USA) attributed to a novel cyanophage.</title>
        <authorList>
            <person name="McKindles K.M."/>
            <person name="Manes M.A."/>
            <person name="DeMarco J.R."/>
            <person name="McClure A."/>
            <person name="McKay R.M."/>
            <person name="Davis T.W."/>
            <person name="Bullerjahn G.S."/>
        </authorList>
    </citation>
    <scope>NUCLEOTIDE SEQUENCE</scope>
</reference>
<name>A0A7G9A4K9_9VIRU</name>
<accession>A0A7G9A4K9</accession>